<name>X1GW31_9ZZZZ</name>
<sequence length="42" mass="5204">MMRIRADTKDKEKIPELGDKFKVIRVDKKFIWWIIELEKIKD</sequence>
<comment type="caution">
    <text evidence="1">The sequence shown here is derived from an EMBL/GenBank/DDBJ whole genome shotgun (WGS) entry which is preliminary data.</text>
</comment>
<reference evidence="1" key="1">
    <citation type="journal article" date="2014" name="Front. Microbiol.">
        <title>High frequency of phylogenetically diverse reductive dehalogenase-homologous genes in deep subseafloor sedimentary metagenomes.</title>
        <authorList>
            <person name="Kawai M."/>
            <person name="Futagami T."/>
            <person name="Toyoda A."/>
            <person name="Takaki Y."/>
            <person name="Nishi S."/>
            <person name="Hori S."/>
            <person name="Arai W."/>
            <person name="Tsubouchi T."/>
            <person name="Morono Y."/>
            <person name="Uchiyama I."/>
            <person name="Ito T."/>
            <person name="Fujiyama A."/>
            <person name="Inagaki F."/>
            <person name="Takami H."/>
        </authorList>
    </citation>
    <scope>NUCLEOTIDE SEQUENCE</scope>
    <source>
        <strain evidence="1">Expedition CK06-06</strain>
    </source>
</reference>
<organism evidence="1">
    <name type="scientific">marine sediment metagenome</name>
    <dbReference type="NCBI Taxonomy" id="412755"/>
    <lineage>
        <taxon>unclassified sequences</taxon>
        <taxon>metagenomes</taxon>
        <taxon>ecological metagenomes</taxon>
    </lineage>
</organism>
<evidence type="ECO:0000313" key="1">
    <source>
        <dbReference type="EMBL" id="GAH45834.1"/>
    </source>
</evidence>
<gene>
    <name evidence="1" type="ORF">S03H2_14799</name>
</gene>
<dbReference type="EMBL" id="BARU01007516">
    <property type="protein sequence ID" value="GAH45834.1"/>
    <property type="molecule type" value="Genomic_DNA"/>
</dbReference>
<dbReference type="AlphaFoldDB" id="X1GW31"/>
<proteinExistence type="predicted"/>
<accession>X1GW31</accession>
<protein>
    <submittedName>
        <fullName evidence="1">Uncharacterized protein</fullName>
    </submittedName>
</protein>